<dbReference type="EMBL" id="PFFQ01000053">
    <property type="protein sequence ID" value="PIW15430.1"/>
    <property type="molecule type" value="Genomic_DNA"/>
</dbReference>
<dbReference type="Proteomes" id="UP000231019">
    <property type="component" value="Unassembled WGS sequence"/>
</dbReference>
<comment type="caution">
    <text evidence="2">The sequence shown here is derived from an EMBL/GenBank/DDBJ whole genome shotgun (WGS) entry which is preliminary data.</text>
</comment>
<feature type="region of interest" description="Disordered" evidence="1">
    <location>
        <begin position="361"/>
        <end position="386"/>
    </location>
</feature>
<feature type="region of interest" description="Disordered" evidence="1">
    <location>
        <begin position="138"/>
        <end position="203"/>
    </location>
</feature>
<dbReference type="AlphaFoldDB" id="A0A2M7G252"/>
<gene>
    <name evidence="2" type="ORF">COW36_18630</name>
</gene>
<evidence type="ECO:0000256" key="1">
    <source>
        <dbReference type="SAM" id="MobiDB-lite"/>
    </source>
</evidence>
<feature type="region of interest" description="Disordered" evidence="1">
    <location>
        <begin position="34"/>
        <end position="88"/>
    </location>
</feature>
<proteinExistence type="predicted"/>
<evidence type="ECO:0000313" key="2">
    <source>
        <dbReference type="EMBL" id="PIW15430.1"/>
    </source>
</evidence>
<name>A0A2M7G252_9BACT</name>
<evidence type="ECO:0000313" key="3">
    <source>
        <dbReference type="Proteomes" id="UP000231019"/>
    </source>
</evidence>
<sequence>MKIFSSSSQIVQIEPIDLPGQLIKTPALNQEAQFTASPSEALKEVSPGIAPQEKLALSEAGSSEKGEASPNLPLVENPVKPNSGKNPLQAMVQGEKPVVKATTEIVGNIVNQVVTGGAAEPVQVPAEAAAAVDASLDTPAPQAVPPAPKPVQVAPAEQTKKKAAEMPAKPVEAKTSPDAKAPDEGKPSEEAKNTVPEQPAAPVHEEVLTQSDAIVKGTLLTLQAIKNKSLAEPEPVPVAPQPLLKGMAVSTIVPMISSGKDNLQAVISGEKTVTQAVGAVTSDALGAVVMSTASNLGQKLASSAATAMGAPAGTAEAAGMVAAFASSRLSTLALEGSGAKIVVMDQTTNWLEKNIIGGQPAEATNIENPTPEPADLAPELKPVATE</sequence>
<protein>
    <submittedName>
        <fullName evidence="2">Uncharacterized protein</fullName>
    </submittedName>
</protein>
<reference evidence="2 3" key="1">
    <citation type="submission" date="2017-09" db="EMBL/GenBank/DDBJ databases">
        <title>Depth-based differentiation of microbial function through sediment-hosted aquifers and enrichment of novel symbionts in the deep terrestrial subsurface.</title>
        <authorList>
            <person name="Probst A.J."/>
            <person name="Ladd B."/>
            <person name="Jarett J.K."/>
            <person name="Geller-Mcgrath D.E."/>
            <person name="Sieber C.M."/>
            <person name="Emerson J.B."/>
            <person name="Anantharaman K."/>
            <person name="Thomas B.C."/>
            <person name="Malmstrom R."/>
            <person name="Stieglmeier M."/>
            <person name="Klingl A."/>
            <person name="Woyke T."/>
            <person name="Ryan C.M."/>
            <person name="Banfield J.F."/>
        </authorList>
    </citation>
    <scope>NUCLEOTIDE SEQUENCE [LARGE SCALE GENOMIC DNA]</scope>
    <source>
        <strain evidence="2">CG17_big_fil_post_rev_8_21_14_2_50_48_46</strain>
    </source>
</reference>
<accession>A0A2M7G252</accession>
<organism evidence="2 3">
    <name type="scientific">bacterium (Candidatus Blackallbacteria) CG17_big_fil_post_rev_8_21_14_2_50_48_46</name>
    <dbReference type="NCBI Taxonomy" id="2014261"/>
    <lineage>
        <taxon>Bacteria</taxon>
        <taxon>Candidatus Blackallbacteria</taxon>
    </lineage>
</organism>
<feature type="compositionally biased region" description="Basic and acidic residues" evidence="1">
    <location>
        <begin position="171"/>
        <end position="192"/>
    </location>
</feature>